<evidence type="ECO:0000256" key="1">
    <source>
        <dbReference type="SAM" id="Phobius"/>
    </source>
</evidence>
<feature type="transmembrane region" description="Helical" evidence="1">
    <location>
        <begin position="20"/>
        <end position="42"/>
    </location>
</feature>
<gene>
    <name evidence="2" type="ORF">Tel_15320</name>
</gene>
<evidence type="ECO:0000313" key="2">
    <source>
        <dbReference type="EMBL" id="ALP54406.1"/>
    </source>
</evidence>
<protein>
    <submittedName>
        <fullName evidence="2">Uncharacterized protein</fullName>
    </submittedName>
</protein>
<dbReference type="EMBL" id="CP013099">
    <property type="protein sequence ID" value="ALP54406.1"/>
    <property type="molecule type" value="Genomic_DNA"/>
</dbReference>
<organism evidence="2 3">
    <name type="scientific">Candidatus Tenderia electrophaga</name>
    <dbReference type="NCBI Taxonomy" id="1748243"/>
    <lineage>
        <taxon>Bacteria</taxon>
        <taxon>Pseudomonadati</taxon>
        <taxon>Pseudomonadota</taxon>
        <taxon>Gammaproteobacteria</taxon>
        <taxon>Candidatus Tenderiales</taxon>
        <taxon>Candidatus Tenderiaceae</taxon>
        <taxon>Candidatus Tenderia</taxon>
    </lineage>
</organism>
<accession>A0A0S2TGX5</accession>
<evidence type="ECO:0000313" key="3">
    <source>
        <dbReference type="Proteomes" id="UP000055136"/>
    </source>
</evidence>
<keyword evidence="3" id="KW-1185">Reference proteome</keyword>
<reference evidence="2" key="1">
    <citation type="submission" date="2015-10" db="EMBL/GenBank/DDBJ databases">
        <title>Description of Candidatus Tenderia electrophaga gen. nov, sp. nov., an Uncultivated Electroautotroph from a Biocathode Enrichment.</title>
        <authorList>
            <person name="Eddie B.J."/>
            <person name="Malanoski A.P."/>
            <person name="Wang Z."/>
            <person name="Hall R.J."/>
            <person name="Oh S.D."/>
            <person name="Heiner C."/>
            <person name="Lin B."/>
            <person name="Strycharz-Glaven S.M."/>
        </authorList>
    </citation>
    <scope>NUCLEOTIDE SEQUENCE [LARGE SCALE GENOMIC DNA]</scope>
    <source>
        <strain evidence="2">NRL1</strain>
    </source>
</reference>
<dbReference type="KEGG" id="tee:Tel_15320"/>
<proteinExistence type="predicted"/>
<dbReference type="Proteomes" id="UP000055136">
    <property type="component" value="Chromosome"/>
</dbReference>
<keyword evidence="1" id="KW-1133">Transmembrane helix</keyword>
<dbReference type="AlphaFoldDB" id="A0A0S2TGX5"/>
<keyword evidence="1" id="KW-0472">Membrane</keyword>
<sequence length="102" mass="11554">MTQHSEDILQTIKKTHERIAISAGVVMGVALSTYFFTFGMIIDRDASGALWFQIITSVLFVFGLIYLKRLAFFLTKLILGFKAKYRSALQGMRISDLDNIQT</sequence>
<keyword evidence="1" id="KW-0812">Transmembrane</keyword>
<feature type="transmembrane region" description="Helical" evidence="1">
    <location>
        <begin position="48"/>
        <end position="67"/>
    </location>
</feature>
<name>A0A0S2TGX5_9GAMM</name>